<dbReference type="KEGG" id="kphy:AOZ06_16715"/>
<evidence type="ECO:0000256" key="1">
    <source>
        <dbReference type="SAM" id="SignalP"/>
    </source>
</evidence>
<dbReference type="EMBL" id="CP012752">
    <property type="protein sequence ID" value="ALG08333.1"/>
    <property type="molecule type" value="Genomic_DNA"/>
</dbReference>
<name>A0A0N9I2B3_9PSEU</name>
<keyword evidence="3" id="KW-1185">Reference proteome</keyword>
<dbReference type="AlphaFoldDB" id="A0A0N9I2B3"/>
<feature type="chain" id="PRO_5038485701" evidence="1">
    <location>
        <begin position="19"/>
        <end position="136"/>
    </location>
</feature>
<keyword evidence="1" id="KW-0732">Signal</keyword>
<organism evidence="2 3">
    <name type="scientific">Kibdelosporangium phytohabitans</name>
    <dbReference type="NCBI Taxonomy" id="860235"/>
    <lineage>
        <taxon>Bacteria</taxon>
        <taxon>Bacillati</taxon>
        <taxon>Actinomycetota</taxon>
        <taxon>Actinomycetes</taxon>
        <taxon>Pseudonocardiales</taxon>
        <taxon>Pseudonocardiaceae</taxon>
        <taxon>Kibdelosporangium</taxon>
    </lineage>
</organism>
<evidence type="ECO:0000313" key="3">
    <source>
        <dbReference type="Proteomes" id="UP000063699"/>
    </source>
</evidence>
<reference evidence="2 3" key="1">
    <citation type="submission" date="2015-07" db="EMBL/GenBank/DDBJ databases">
        <title>Genome sequencing of Kibdelosporangium phytohabitans.</title>
        <authorList>
            <person name="Qin S."/>
            <person name="Xing K."/>
        </authorList>
    </citation>
    <scope>NUCLEOTIDE SEQUENCE [LARGE SCALE GENOMIC DNA]</scope>
    <source>
        <strain evidence="2 3">KLBMP1111</strain>
    </source>
</reference>
<gene>
    <name evidence="2" type="ORF">AOZ06_16715</name>
</gene>
<sequence length="136" mass="13815">MLTVVVTLFAGITSAANAGPRAAVLGHVCEGPVGSTMKFSIVANGSIPAGSTWTVATTKIYPPYQFNATSDSGLLQSTRLSDKSIQFTASATLANGTVVKITPSNFFVASTGSTNVSISGYGGSHSVTYSATQDPC</sequence>
<proteinExistence type="predicted"/>
<protein>
    <submittedName>
        <fullName evidence="2">Uncharacterized protein</fullName>
    </submittedName>
</protein>
<accession>A0A0N9I2B3</accession>
<evidence type="ECO:0000313" key="2">
    <source>
        <dbReference type="EMBL" id="ALG08333.1"/>
    </source>
</evidence>
<feature type="signal peptide" evidence="1">
    <location>
        <begin position="1"/>
        <end position="18"/>
    </location>
</feature>
<dbReference type="Proteomes" id="UP000063699">
    <property type="component" value="Chromosome"/>
</dbReference>